<reference evidence="1" key="1">
    <citation type="journal article" date="2023" name="IScience">
        <title>Live-bearing cockroach genome reveals convergent evolutionary mechanisms linked to viviparity in insects and beyond.</title>
        <authorList>
            <person name="Fouks B."/>
            <person name="Harrison M.C."/>
            <person name="Mikhailova A.A."/>
            <person name="Marchal E."/>
            <person name="English S."/>
            <person name="Carruthers M."/>
            <person name="Jennings E.C."/>
            <person name="Chiamaka E.L."/>
            <person name="Frigard R.A."/>
            <person name="Pippel M."/>
            <person name="Attardo G.M."/>
            <person name="Benoit J.B."/>
            <person name="Bornberg-Bauer E."/>
            <person name="Tobe S.S."/>
        </authorList>
    </citation>
    <scope>NUCLEOTIDE SEQUENCE</scope>
    <source>
        <strain evidence="1">Stay&amp;Tobe</strain>
    </source>
</reference>
<evidence type="ECO:0000313" key="1">
    <source>
        <dbReference type="EMBL" id="KAJ9575014.1"/>
    </source>
</evidence>
<reference evidence="1" key="2">
    <citation type="submission" date="2023-05" db="EMBL/GenBank/DDBJ databases">
        <authorList>
            <person name="Fouks B."/>
        </authorList>
    </citation>
    <scope>NUCLEOTIDE SEQUENCE</scope>
    <source>
        <strain evidence="1">Stay&amp;Tobe</strain>
        <tissue evidence="1">Testes</tissue>
    </source>
</reference>
<sequence length="61" mass="6900">VSVSRMFEYCVITNTELSQNLQQLSEKARSTTEFIQRLKGMSDKVNDARCCTSFSSFAIAK</sequence>
<protein>
    <submittedName>
        <fullName evidence="1">Uncharacterized protein</fullName>
    </submittedName>
</protein>
<dbReference type="Proteomes" id="UP001233999">
    <property type="component" value="Unassembled WGS sequence"/>
</dbReference>
<feature type="non-terminal residue" evidence="1">
    <location>
        <position position="1"/>
    </location>
</feature>
<accession>A0AAD7Z6I7</accession>
<keyword evidence="2" id="KW-1185">Reference proteome</keyword>
<comment type="caution">
    <text evidence="1">The sequence shown here is derived from an EMBL/GenBank/DDBJ whole genome shotgun (WGS) entry which is preliminary data.</text>
</comment>
<evidence type="ECO:0000313" key="2">
    <source>
        <dbReference type="Proteomes" id="UP001233999"/>
    </source>
</evidence>
<dbReference type="AlphaFoldDB" id="A0AAD7Z6I7"/>
<name>A0AAD7Z6I7_DIPPU</name>
<organism evidence="1 2">
    <name type="scientific">Diploptera punctata</name>
    <name type="common">Pacific beetle cockroach</name>
    <dbReference type="NCBI Taxonomy" id="6984"/>
    <lineage>
        <taxon>Eukaryota</taxon>
        <taxon>Metazoa</taxon>
        <taxon>Ecdysozoa</taxon>
        <taxon>Arthropoda</taxon>
        <taxon>Hexapoda</taxon>
        <taxon>Insecta</taxon>
        <taxon>Pterygota</taxon>
        <taxon>Neoptera</taxon>
        <taxon>Polyneoptera</taxon>
        <taxon>Dictyoptera</taxon>
        <taxon>Blattodea</taxon>
        <taxon>Blaberoidea</taxon>
        <taxon>Blaberidae</taxon>
        <taxon>Diplopterinae</taxon>
        <taxon>Diploptera</taxon>
    </lineage>
</organism>
<feature type="non-terminal residue" evidence="1">
    <location>
        <position position="61"/>
    </location>
</feature>
<gene>
    <name evidence="1" type="ORF">L9F63_007816</name>
</gene>
<dbReference type="EMBL" id="JASPKZ010010245">
    <property type="protein sequence ID" value="KAJ9575014.1"/>
    <property type="molecule type" value="Genomic_DNA"/>
</dbReference>
<proteinExistence type="predicted"/>